<name>A0ACB9NQC7_9MYRT</name>
<evidence type="ECO:0000313" key="1">
    <source>
        <dbReference type="EMBL" id="KAI4338755.1"/>
    </source>
</evidence>
<organism evidence="1 2">
    <name type="scientific">Melastoma candidum</name>
    <dbReference type="NCBI Taxonomy" id="119954"/>
    <lineage>
        <taxon>Eukaryota</taxon>
        <taxon>Viridiplantae</taxon>
        <taxon>Streptophyta</taxon>
        <taxon>Embryophyta</taxon>
        <taxon>Tracheophyta</taxon>
        <taxon>Spermatophyta</taxon>
        <taxon>Magnoliopsida</taxon>
        <taxon>eudicotyledons</taxon>
        <taxon>Gunneridae</taxon>
        <taxon>Pentapetalae</taxon>
        <taxon>rosids</taxon>
        <taxon>malvids</taxon>
        <taxon>Myrtales</taxon>
        <taxon>Melastomataceae</taxon>
        <taxon>Melastomatoideae</taxon>
        <taxon>Melastomateae</taxon>
        <taxon>Melastoma</taxon>
    </lineage>
</organism>
<proteinExistence type="predicted"/>
<keyword evidence="2" id="KW-1185">Reference proteome</keyword>
<gene>
    <name evidence="1" type="ORF">MLD38_023772</name>
</gene>
<protein>
    <submittedName>
        <fullName evidence="1">Uncharacterized protein</fullName>
    </submittedName>
</protein>
<reference evidence="2" key="1">
    <citation type="journal article" date="2023" name="Front. Plant Sci.">
        <title>Chromosomal-level genome assembly of Melastoma candidum provides insights into trichome evolution.</title>
        <authorList>
            <person name="Zhong Y."/>
            <person name="Wu W."/>
            <person name="Sun C."/>
            <person name="Zou P."/>
            <person name="Liu Y."/>
            <person name="Dai S."/>
            <person name="Zhou R."/>
        </authorList>
    </citation>
    <scope>NUCLEOTIDE SEQUENCE [LARGE SCALE GENOMIC DNA]</scope>
</reference>
<dbReference type="EMBL" id="CM042886">
    <property type="protein sequence ID" value="KAI4338755.1"/>
    <property type="molecule type" value="Genomic_DNA"/>
</dbReference>
<sequence length="675" mass="77308">MTRISSFKFSYIIVRLAFMSFVRTMVGYKRCCTLTLLVISSPNHQNMATKPGILTAWPWSPLGSFKYAILAPSAARGIHQFISRGEGERDLGLFLIFPFLLFRMIHNQVWISVSRYRTAVGNKLIVDRGIEFEQVDRESNWDDQILLNGTMFYLGHEVLTQARRLPMWRTDGVVITVLLHSLVVEFLYYWLHRALHHHFLYSRYHSHHHSSIVTEPITSVIHPFAEHLSYFFLFAIPLYISVVTGTASIMSFAGYVTYIDFMNNMGHCNFEVVPERLFAWFPLLKYIMYTPSFHSLHHTQFRTNYSLFMPLYDYIYGTADASSDRLYQESLMRGDDYPDVVHLTHLTTPESIYHLRLMFSSLASRPYSKVPYLLLMWPLSLGSILFTWLHDHCFILERNTFGKLRMQTWVVPRFNVQYLMEWRRQSINEIIEAAILEADKKGVKVLSLGLQNQGEELNRNGELYLEKHDYKLRVNLVDGSSLAAAIVLNAIPNGTSQVLVRGNLNKVALAVAHSLCKKGILVAVASEADYEKIKGILRGEHYESNCILSKTNSQKVWVVGDGLTAEDQSKAREGTLFIPFSQFPPKHKRKDCVYYTTPAMIVPSSLKNMHSCENWLPRRVMSAWRVAGIVHTLEGWGFNECGSTTTEIDIGKAWEASLTHGFRPLPPPAALGSLP</sequence>
<accession>A0ACB9NQC7</accession>
<comment type="caution">
    <text evidence="1">The sequence shown here is derived from an EMBL/GenBank/DDBJ whole genome shotgun (WGS) entry which is preliminary data.</text>
</comment>
<dbReference type="Proteomes" id="UP001057402">
    <property type="component" value="Chromosome 7"/>
</dbReference>
<evidence type="ECO:0000313" key="2">
    <source>
        <dbReference type="Proteomes" id="UP001057402"/>
    </source>
</evidence>